<keyword evidence="3 6" id="KW-0378">Hydrolase</keyword>
<comment type="similarity">
    <text evidence="1">Belongs to the sulfatase family.</text>
</comment>
<dbReference type="RefSeq" id="WP_066143649.1">
    <property type="nucleotide sequence ID" value="NZ_CBCSGM010000004.1"/>
</dbReference>
<name>A0A2X4WUF7_LEDLE</name>
<dbReference type="GO" id="GO:0046872">
    <property type="term" value="F:metal ion binding"/>
    <property type="evidence" value="ECO:0007669"/>
    <property type="project" value="UniProtKB-KW"/>
</dbReference>
<dbReference type="InterPro" id="IPR050738">
    <property type="entry name" value="Sulfatase"/>
</dbReference>
<dbReference type="Proteomes" id="UP000249134">
    <property type="component" value="Chromosome 1"/>
</dbReference>
<dbReference type="GO" id="GO:0004065">
    <property type="term" value="F:arylsulfatase activity"/>
    <property type="evidence" value="ECO:0007669"/>
    <property type="project" value="UniProtKB-EC"/>
</dbReference>
<keyword evidence="2" id="KW-0479">Metal-binding</keyword>
<feature type="domain" description="Sulfatase N-terminal" evidence="5">
    <location>
        <begin position="5"/>
        <end position="351"/>
    </location>
</feature>
<dbReference type="EC" id="3.1.6.-" evidence="6"/>
<organism evidence="6 7">
    <name type="scientific">Lederbergia lenta</name>
    <name type="common">Bacillus lentus</name>
    <dbReference type="NCBI Taxonomy" id="1467"/>
    <lineage>
        <taxon>Bacteria</taxon>
        <taxon>Bacillati</taxon>
        <taxon>Bacillota</taxon>
        <taxon>Bacilli</taxon>
        <taxon>Bacillales</taxon>
        <taxon>Bacillaceae</taxon>
        <taxon>Lederbergia</taxon>
    </lineage>
</organism>
<keyword evidence="4" id="KW-0106">Calcium</keyword>
<evidence type="ECO:0000256" key="1">
    <source>
        <dbReference type="ARBA" id="ARBA00008779"/>
    </source>
</evidence>
<dbReference type="SUPFAM" id="SSF53649">
    <property type="entry name" value="Alkaline phosphatase-like"/>
    <property type="match status" value="1"/>
</dbReference>
<dbReference type="InterPro" id="IPR024607">
    <property type="entry name" value="Sulfatase_CS"/>
</dbReference>
<dbReference type="InterPro" id="IPR017850">
    <property type="entry name" value="Alkaline_phosphatase_core_sf"/>
</dbReference>
<dbReference type="PANTHER" id="PTHR42693">
    <property type="entry name" value="ARYLSULFATASE FAMILY MEMBER"/>
    <property type="match status" value="1"/>
</dbReference>
<evidence type="ECO:0000256" key="4">
    <source>
        <dbReference type="ARBA" id="ARBA00022837"/>
    </source>
</evidence>
<dbReference type="Gene3D" id="3.40.720.10">
    <property type="entry name" value="Alkaline Phosphatase, subunit A"/>
    <property type="match status" value="1"/>
</dbReference>
<evidence type="ECO:0000256" key="3">
    <source>
        <dbReference type="ARBA" id="ARBA00022801"/>
    </source>
</evidence>
<evidence type="ECO:0000313" key="6">
    <source>
        <dbReference type="EMBL" id="SQI63248.1"/>
    </source>
</evidence>
<accession>A0A2X4WUF7</accession>
<dbReference type="KEGG" id="blen:NCTC4824_03995"/>
<evidence type="ECO:0000259" key="5">
    <source>
        <dbReference type="Pfam" id="PF00884"/>
    </source>
</evidence>
<dbReference type="EMBL" id="LS483476">
    <property type="protein sequence ID" value="SQI63248.1"/>
    <property type="molecule type" value="Genomic_DNA"/>
</dbReference>
<dbReference type="InterPro" id="IPR000917">
    <property type="entry name" value="Sulfatase_N"/>
</dbReference>
<dbReference type="PANTHER" id="PTHR42693:SF53">
    <property type="entry name" value="ENDO-4-O-SULFATASE"/>
    <property type="match status" value="1"/>
</dbReference>
<keyword evidence="7" id="KW-1185">Reference proteome</keyword>
<protein>
    <submittedName>
        <fullName evidence="6">Sulfatase family protein</fullName>
        <ecNumber evidence="6">3.1.6.-</ecNumber>
        <ecNumber evidence="6">3.1.6.1</ecNumber>
    </submittedName>
</protein>
<dbReference type="CDD" id="cd16149">
    <property type="entry name" value="sulfatase_like"/>
    <property type="match status" value="1"/>
</dbReference>
<dbReference type="PROSITE" id="PS00523">
    <property type="entry name" value="SULFATASE_1"/>
    <property type="match status" value="1"/>
</dbReference>
<dbReference type="AlphaFoldDB" id="A0A2X4WUF7"/>
<proteinExistence type="inferred from homology"/>
<gene>
    <name evidence="6" type="primary">atsA_3</name>
    <name evidence="6" type="ORF">NCTC4824_03995</name>
</gene>
<dbReference type="Pfam" id="PF00884">
    <property type="entry name" value="Sulfatase"/>
    <property type="match status" value="1"/>
</dbReference>
<dbReference type="EC" id="3.1.6.1" evidence="6"/>
<dbReference type="STRING" id="1348624.GCA_001591545_02943"/>
<sequence>MSKKPNILFVLTDDQGAWALNCAGTSDLHTPNIDKIASKGIRFENFFCTSPVCSPARASLLTGNIPSAHGIQDWLRGGNIDMERFPELKDNPTYASEHEAIEYLKEQVTYTDVLSKNGYNCALSGKWHLGDSINPQQGFKKWFTIARGGCGYYNGDMVFDGKIHVESNYITDIITDKAIEFMNELSVEEEPFYLSVHYTAPHSPWDEENHPKEFIDMYRNNDFTVLPDLPIHPWQVDTAPHGIGEKRKELLRGYYASITAMDKSVGRLINYLEETNLIDDTIILFTSDNGMNMGHHGIWGKGNGTFPQNMFDTSIKVPFIISYPQEFPENIVCDQLLSQYDFFPTILEYLKIDTSKYKHLPGKSFVHILKSEDVKQEESIVVFDEYGPVRMIRNKEWKYIHRYPYGPHELYNLLKDPHEDHNLYETSECEDIVEKMKNELEIWFHQYVDPSIDATKEPLSGFGQLRRTGIYSEGKEVHAESERYIIKSNDK</sequence>
<evidence type="ECO:0000256" key="2">
    <source>
        <dbReference type="ARBA" id="ARBA00022723"/>
    </source>
</evidence>
<evidence type="ECO:0000313" key="7">
    <source>
        <dbReference type="Proteomes" id="UP000249134"/>
    </source>
</evidence>
<reference evidence="6 7" key="1">
    <citation type="submission" date="2018-06" db="EMBL/GenBank/DDBJ databases">
        <authorList>
            <consortium name="Pathogen Informatics"/>
            <person name="Doyle S."/>
        </authorList>
    </citation>
    <scope>NUCLEOTIDE SEQUENCE [LARGE SCALE GENOMIC DNA]</scope>
    <source>
        <strain evidence="6 7">NCTC4824</strain>
    </source>
</reference>